<name>A0ABV5AV96_9BACL</name>
<dbReference type="EMBL" id="JBHHMI010000013">
    <property type="protein sequence ID" value="MFB5268139.1"/>
    <property type="molecule type" value="Genomic_DNA"/>
</dbReference>
<reference evidence="5 6" key="1">
    <citation type="submission" date="2024-09" db="EMBL/GenBank/DDBJ databases">
        <title>Paenibacillus zeirhizospherea sp. nov., isolated from surface of the maize (Zea mays) roots in a horticulture field, Hungary.</title>
        <authorList>
            <person name="Marton D."/>
            <person name="Farkas M."/>
            <person name="Bedics A."/>
            <person name="Toth E."/>
            <person name="Tancsics A."/>
            <person name="Boka K."/>
            <person name="Maroti G."/>
            <person name="Kriszt B."/>
            <person name="Cserhati M."/>
        </authorList>
    </citation>
    <scope>NUCLEOTIDE SEQUENCE [LARGE SCALE GENOMIC DNA]</scope>
    <source>
        <strain evidence="5 6">KCTC 33519</strain>
    </source>
</reference>
<proteinExistence type="predicted"/>
<dbReference type="Pfam" id="PF00395">
    <property type="entry name" value="SLH"/>
    <property type="match status" value="3"/>
</dbReference>
<keyword evidence="6" id="KW-1185">Reference proteome</keyword>
<evidence type="ECO:0000313" key="6">
    <source>
        <dbReference type="Proteomes" id="UP001580346"/>
    </source>
</evidence>
<dbReference type="PANTHER" id="PTHR46708:SF2">
    <property type="entry name" value="FIBRONECTIN TYPE-III DOMAIN-CONTAINING PROTEIN"/>
    <property type="match status" value="1"/>
</dbReference>
<protein>
    <submittedName>
        <fullName evidence="5">OmpL47-type beta-barrel domain-containing protein</fullName>
    </submittedName>
</protein>
<sequence>MNRVQDYYIPTQPHITLSPAAYTNGNVSVVIDGSIDNETAVKKYQYMLSGATSTGWTDYTGSLVLSNSGVTQITARALDYNDNTSPVSTANAYIDKTAPNAPSIAVDRSGWYSGNKVITIAHGQDSLSGVQKSQYQINGGGWIDYTGPFTVSERLTVGARTLDQVGNISSVTTLDTLIDKMAPAAPSISVDRNGWYSGNKVITITHGQDAVSGVQKSQYQLNGGSWTDYTGPFSVGERVTVGARTLDQAGNASPVSTLDTLIDKTAPGAPSVSADRSGWYSGNKVIMISHGQDNLSGVQKSQYQLNGGSWQDYTAPFTVSDRLTVGARTLDQAGNTSPVTTLDTLIDKASPSAPTITVDRSGWYNENKVITIAHGQDTVSGVQKSEYQINGGNWSEYKGPFTVSERVIVGARTLDQAGNASPVTTLDALIDKSAPEPPQISISGGSSWQSGTKTVTITDGNDQGGSGARETEYRINDGDWTKYTGPFVVKEEEQTIYARTWDNAENVSSEASAESNIDKTAPTTPIIHMNPDGDTSENIEISITPGSDTLSGVKITEYKVGAATGWQKYTGPFVVSEEGEHQVFSRSTDNAGNISTIVNGTAVIDRTPPTPPIISLSTDDYTAGDVQFTISGSADARAFGYEYKIGNGSYTSGDQGEVSEDGLTVITARAVDAAGNISDETSTTVRIDKKDPVIHMSPSQREWSADSITATIQYQDDGSGINPDRRYYKVTSTPDEPNSWELANSNSFQVNIMEEGTWYIHAKVEDYVGNSEVINSSALRLQLPPEVPELSVQSVGLQEAALQWTLPGGNTYIDGYEYTLRNLTNGKTMNVTYPGDRVIDHSLSPGTNYEYELTVRNHVGEAVSHSVRLLTLPAAPASLALHPVDRDAGQLTASFDPVQSADSYRIVAYEMPQQQEVYNQTVTDSVYQSVLNLQPGTVYNVAVSAINATGEGPAMIQSILSLPDTPNGFKSVSIGENRVDLTWHSVTTATYYTLDRDGMSVTESVYEDYYSDTGLSAGIRYDYRLAAINSTGPGAYSHLDVLTLPGVVNGLTVIEARRNEMDIAWNRVRGASGYNIFVNGVDEHRVGADVLKTAITDLPAGSPAKITIQAFNSSGMGVTNDVYGLTLPEQPGEVTVSDIQEQSAVLSWTPIHGATKYNIDIDGRNYTTADTQLRVAGLSAGTNYAFTLTAGNTSGYGDRRNGELLTLPGQVVGFTAQQPKDRSFMLSWEPVKSATNYIVYQGKDEIGTTSEASIQVQDLQPGQDYAYQVIAVNGTGKGAPGTFHWRTYPSSIQQGDAWITEVTSNSAAAEWLEVPGADYYRVYLDGELLGDTTALRFNFTGFESSELHTAVIEPVNSSGASSRFELPFETLPDSEFTAEAEPTSSTSITVTVGNTKPNDTIVIAHKGEVIYKGKNPVFVWEHLKSGTEYEIEVWTENRNGDKSESQIITERTYSSSKPSVPPAIDNVIDVPAVTPPADVPTSAPVVDQPVDNGSGKPKFTDIDRSFNKGKIQALADDGILKGTSDTTFEPFREVTRAEFASMMVRALQLPTEPDTALTFEDIQADGWYIPELQTAIKHVVARGFSESVFAPDMRISREQASKMVGNVARTIQETDNFGGFYTDESGIAEWAKTEVLGLTKESLLQGYPDGSFRPKQSVTRQEAAEMIFNLLNKH</sequence>
<dbReference type="PROSITE" id="PS51272">
    <property type="entry name" value="SLH"/>
    <property type="match status" value="2"/>
</dbReference>
<dbReference type="Pfam" id="PF00041">
    <property type="entry name" value="fn3"/>
    <property type="match status" value="2"/>
</dbReference>
<keyword evidence="1" id="KW-0677">Repeat</keyword>
<dbReference type="InterPro" id="IPR013783">
    <property type="entry name" value="Ig-like_fold"/>
</dbReference>
<dbReference type="InterPro" id="IPR036116">
    <property type="entry name" value="FN3_sf"/>
</dbReference>
<accession>A0ABV5AV96</accession>
<gene>
    <name evidence="5" type="ORF">ACE41H_15330</name>
</gene>
<feature type="region of interest" description="Disordered" evidence="2">
    <location>
        <begin position="1480"/>
        <end position="1502"/>
    </location>
</feature>
<organism evidence="5 6">
    <name type="scientific">Paenibacillus enshidis</name>
    <dbReference type="NCBI Taxonomy" id="1458439"/>
    <lineage>
        <taxon>Bacteria</taxon>
        <taxon>Bacillati</taxon>
        <taxon>Bacillota</taxon>
        <taxon>Bacilli</taxon>
        <taxon>Bacillales</taxon>
        <taxon>Paenibacillaceae</taxon>
        <taxon>Paenibacillus</taxon>
    </lineage>
</organism>
<dbReference type="Gene3D" id="2.60.40.10">
    <property type="entry name" value="Immunoglobulins"/>
    <property type="match status" value="5"/>
</dbReference>
<evidence type="ECO:0000256" key="2">
    <source>
        <dbReference type="SAM" id="MobiDB-lite"/>
    </source>
</evidence>
<dbReference type="InterPro" id="IPR058094">
    <property type="entry name" value="Ig-like_OmpL47-like"/>
</dbReference>
<feature type="region of interest" description="Disordered" evidence="2">
    <location>
        <begin position="507"/>
        <end position="536"/>
    </location>
</feature>
<evidence type="ECO:0000259" key="3">
    <source>
        <dbReference type="PROSITE" id="PS50853"/>
    </source>
</evidence>
<comment type="caution">
    <text evidence="5">The sequence shown here is derived from an EMBL/GenBank/DDBJ whole genome shotgun (WGS) entry which is preliminary data.</text>
</comment>
<feature type="domain" description="SLH" evidence="4">
    <location>
        <begin position="1618"/>
        <end position="1674"/>
    </location>
</feature>
<dbReference type="InterPro" id="IPR001119">
    <property type="entry name" value="SLH_dom"/>
</dbReference>
<dbReference type="Proteomes" id="UP001580346">
    <property type="component" value="Unassembled WGS sequence"/>
</dbReference>
<feature type="domain" description="Fibronectin type-III" evidence="3">
    <location>
        <begin position="962"/>
        <end position="1047"/>
    </location>
</feature>
<dbReference type="SUPFAM" id="SSF49265">
    <property type="entry name" value="Fibronectin type III"/>
    <property type="match status" value="4"/>
</dbReference>
<dbReference type="InterPro" id="IPR003961">
    <property type="entry name" value="FN3_dom"/>
</dbReference>
<dbReference type="PROSITE" id="PS50853">
    <property type="entry name" value="FN3"/>
    <property type="match status" value="3"/>
</dbReference>
<feature type="domain" description="SLH" evidence="4">
    <location>
        <begin position="1494"/>
        <end position="1557"/>
    </location>
</feature>
<feature type="domain" description="Fibronectin type-III" evidence="3">
    <location>
        <begin position="1130"/>
        <end position="1210"/>
    </location>
</feature>
<dbReference type="PANTHER" id="PTHR46708">
    <property type="entry name" value="TENASCIN"/>
    <property type="match status" value="1"/>
</dbReference>
<dbReference type="SMART" id="SM00060">
    <property type="entry name" value="FN3"/>
    <property type="match status" value="8"/>
</dbReference>
<evidence type="ECO:0000256" key="1">
    <source>
        <dbReference type="ARBA" id="ARBA00022737"/>
    </source>
</evidence>
<evidence type="ECO:0000259" key="4">
    <source>
        <dbReference type="PROSITE" id="PS51272"/>
    </source>
</evidence>
<dbReference type="InterPro" id="IPR050991">
    <property type="entry name" value="ECM_Regulatory_Proteins"/>
</dbReference>
<evidence type="ECO:0000313" key="5">
    <source>
        <dbReference type="EMBL" id="MFB5268139.1"/>
    </source>
</evidence>
<feature type="domain" description="Fibronectin type-III" evidence="3">
    <location>
        <begin position="784"/>
        <end position="877"/>
    </location>
</feature>
<dbReference type="NCBIfam" id="NF047446">
    <property type="entry name" value="barrel_OmpL47"/>
    <property type="match status" value="6"/>
</dbReference>
<dbReference type="CDD" id="cd00063">
    <property type="entry name" value="FN3"/>
    <property type="match status" value="4"/>
</dbReference>